<feature type="region of interest" description="Disordered" evidence="1">
    <location>
        <begin position="307"/>
        <end position="370"/>
    </location>
</feature>
<proteinExistence type="predicted"/>
<dbReference type="GO" id="GO:0004553">
    <property type="term" value="F:hydrolase activity, hydrolyzing O-glycosyl compounds"/>
    <property type="evidence" value="ECO:0007669"/>
    <property type="project" value="InterPro"/>
</dbReference>
<dbReference type="InterPro" id="IPR004843">
    <property type="entry name" value="Calcineurin-like_PHP"/>
</dbReference>
<evidence type="ECO:0000256" key="1">
    <source>
        <dbReference type="SAM" id="MobiDB-lite"/>
    </source>
</evidence>
<dbReference type="InterPro" id="IPR002105">
    <property type="entry name" value="Dockerin_1_rpt"/>
</dbReference>
<dbReference type="InterPro" id="IPR029052">
    <property type="entry name" value="Metallo-depent_PP-like"/>
</dbReference>
<sequence>MFKMKLKLGLVTGGLAVLLALFIPHNGVYAQSSFRFVSWGDTKSGTSTLVAESNQLKTLNPNFTIYNGDLCDSWSTTCIQNWMRYADGNSNNGVTGITFPIRGNHDSGSGSEWSNFFNQAATMARVGGTNYAQLSPDMTYSFDYGNSRFIGVDVLGDASRLSAAQIAWVDQRLTDAENRGLIHAFIYFHGPIYCVDGHCSCSTVAGCVSTAAMDLINKFNNHPIVSATFHGHEHTYAYVKINSTRIPGVTREFQEFVTGDAGAGPDNCKANRTEYCMPSHGFVTVDVSGYSFTVKFYRLGTTAPVNSFTFTKGPPVTPTYGPSPTPSRTPSPTRTPTPGASATPTRTPTPIRSPTPTPSGQLPGDANGDGRVDGVDYVIWFNHYGTNVSNGPAGGDFDRNGRVDGVDYVIWFNHYGQGTGPTATPTRSPTPTRTPTPGASATPTRTPTPGGQQCGDGICSGTETCSSCSSDCGSCNLDHAICNPDLGSGAFTKVVDNRYLPFSTGMQRDHVIYNSGSGEKVRFRILPQIKLINGADGVDPVQALVLEEYETVNNNWVETSHNWFAQTTSGPLAGTVCYFGEDVFLPGSPGGGGGGSWEAGVGGAKAGIMMPPRLSVGMTWMIEDAPNAREDAVVMSTGQDYTTPAGTFHNVVYIEEDNHASRKRYAPNVGMIFDDGMVLISY</sequence>
<dbReference type="PROSITE" id="PS00018">
    <property type="entry name" value="EF_HAND_1"/>
    <property type="match status" value="2"/>
</dbReference>
<feature type="domain" description="Calcineurin-like phosphoesterase" evidence="2">
    <location>
        <begin position="47"/>
        <end position="236"/>
    </location>
</feature>
<dbReference type="CDD" id="cd14254">
    <property type="entry name" value="Dockerin_II"/>
    <property type="match status" value="1"/>
</dbReference>
<dbReference type="SUPFAM" id="SSF63446">
    <property type="entry name" value="Type I dockerin domain"/>
    <property type="match status" value="1"/>
</dbReference>
<gene>
    <name evidence="3" type="ORF">A3E17_01865</name>
</gene>
<dbReference type="EMBL" id="MEXL01000008">
    <property type="protein sequence ID" value="OGD03964.1"/>
    <property type="molecule type" value="Genomic_DNA"/>
</dbReference>
<feature type="compositionally biased region" description="Low complexity" evidence="1">
    <location>
        <begin position="336"/>
        <end position="350"/>
    </location>
</feature>
<feature type="compositionally biased region" description="Low complexity" evidence="1">
    <location>
        <begin position="420"/>
        <end position="451"/>
    </location>
</feature>
<dbReference type="InterPro" id="IPR018247">
    <property type="entry name" value="EF_Hand_1_Ca_BS"/>
</dbReference>
<accession>A0A1F4ZEU6</accession>
<feature type="region of interest" description="Disordered" evidence="1">
    <location>
        <begin position="417"/>
        <end position="453"/>
    </location>
</feature>
<reference evidence="3 4" key="1">
    <citation type="journal article" date="2016" name="Nat. Commun.">
        <title>Thousands of microbial genomes shed light on interconnected biogeochemical processes in an aquifer system.</title>
        <authorList>
            <person name="Anantharaman K."/>
            <person name="Brown C.T."/>
            <person name="Hug L.A."/>
            <person name="Sharon I."/>
            <person name="Castelle C.J."/>
            <person name="Probst A.J."/>
            <person name="Thomas B.C."/>
            <person name="Singh A."/>
            <person name="Wilkins M.J."/>
            <person name="Karaoz U."/>
            <person name="Brodie E.L."/>
            <person name="Williams K.H."/>
            <person name="Hubbard S.S."/>
            <person name="Banfield J.F."/>
        </authorList>
    </citation>
    <scope>NUCLEOTIDE SEQUENCE [LARGE SCALE GENOMIC DNA]</scope>
</reference>
<dbReference type="Gene3D" id="1.10.1330.10">
    <property type="entry name" value="Dockerin domain"/>
    <property type="match status" value="1"/>
</dbReference>
<evidence type="ECO:0000259" key="2">
    <source>
        <dbReference type="Pfam" id="PF00149"/>
    </source>
</evidence>
<dbReference type="PANTHER" id="PTHR43143:SF6">
    <property type="entry name" value="BLL3016 PROTEIN"/>
    <property type="match status" value="1"/>
</dbReference>
<dbReference type="InterPro" id="IPR036439">
    <property type="entry name" value="Dockerin_dom_sf"/>
</dbReference>
<name>A0A1F4ZEU6_9BACT</name>
<dbReference type="Pfam" id="PF00149">
    <property type="entry name" value="Metallophos"/>
    <property type="match status" value="1"/>
</dbReference>
<feature type="compositionally biased region" description="Pro residues" evidence="1">
    <location>
        <begin position="315"/>
        <end position="335"/>
    </location>
</feature>
<dbReference type="GO" id="GO:0000272">
    <property type="term" value="P:polysaccharide catabolic process"/>
    <property type="evidence" value="ECO:0007669"/>
    <property type="project" value="InterPro"/>
</dbReference>
<dbReference type="InterPro" id="IPR051918">
    <property type="entry name" value="STPP_CPPED1"/>
</dbReference>
<organism evidence="3 4">
    <name type="scientific">Candidatus Amesbacteria bacterium RIFCSPHIGHO2_12_FULL_48_14</name>
    <dbReference type="NCBI Taxonomy" id="1797257"/>
    <lineage>
        <taxon>Bacteria</taxon>
        <taxon>Candidatus Amesiibacteriota</taxon>
    </lineage>
</organism>
<evidence type="ECO:0000313" key="4">
    <source>
        <dbReference type="Proteomes" id="UP000178993"/>
    </source>
</evidence>
<dbReference type="Proteomes" id="UP000178993">
    <property type="component" value="Unassembled WGS sequence"/>
</dbReference>
<dbReference type="Gene3D" id="3.60.21.10">
    <property type="match status" value="1"/>
</dbReference>
<protein>
    <recommendedName>
        <fullName evidence="2">Calcineurin-like phosphoesterase domain-containing protein</fullName>
    </recommendedName>
</protein>
<dbReference type="PANTHER" id="PTHR43143">
    <property type="entry name" value="METALLOPHOSPHOESTERASE, CALCINEURIN SUPERFAMILY"/>
    <property type="match status" value="1"/>
</dbReference>
<dbReference type="AlphaFoldDB" id="A0A1F4ZEU6"/>
<dbReference type="Pfam" id="PF00404">
    <property type="entry name" value="Dockerin_1"/>
    <property type="match status" value="1"/>
</dbReference>
<evidence type="ECO:0000313" key="3">
    <source>
        <dbReference type="EMBL" id="OGD03964.1"/>
    </source>
</evidence>
<comment type="caution">
    <text evidence="3">The sequence shown here is derived from an EMBL/GenBank/DDBJ whole genome shotgun (WGS) entry which is preliminary data.</text>
</comment>
<dbReference type="SUPFAM" id="SSF56300">
    <property type="entry name" value="Metallo-dependent phosphatases"/>
    <property type="match status" value="1"/>
</dbReference>